<feature type="domain" description="Tyr recombinase" evidence="7">
    <location>
        <begin position="134"/>
        <end position="327"/>
    </location>
</feature>
<gene>
    <name evidence="9" type="ORF">CLOBOL_04308</name>
</gene>
<dbReference type="PANTHER" id="PTHR30349">
    <property type="entry name" value="PHAGE INTEGRASE-RELATED"/>
    <property type="match status" value="1"/>
</dbReference>
<evidence type="ECO:0000259" key="8">
    <source>
        <dbReference type="PROSITE" id="PS51900"/>
    </source>
</evidence>
<dbReference type="Proteomes" id="UP000005396">
    <property type="component" value="Unassembled WGS sequence"/>
</dbReference>
<dbReference type="InterPro" id="IPR013762">
    <property type="entry name" value="Integrase-like_cat_sf"/>
</dbReference>
<dbReference type="PROSITE" id="PS51900">
    <property type="entry name" value="CB"/>
    <property type="match status" value="1"/>
</dbReference>
<evidence type="ECO:0000313" key="9">
    <source>
        <dbReference type="EMBL" id="EDP15387.1"/>
    </source>
</evidence>
<dbReference type="GO" id="GO:0003677">
    <property type="term" value="F:DNA binding"/>
    <property type="evidence" value="ECO:0007669"/>
    <property type="project" value="UniProtKB-UniRule"/>
</dbReference>
<accession>A8RVK9</accession>
<keyword evidence="5" id="KW-0233">DNA recombination</keyword>
<protein>
    <recommendedName>
        <fullName evidence="11">Site-specific integrase</fullName>
    </recommendedName>
</protein>
<dbReference type="EMBL" id="ABCC02000034">
    <property type="protein sequence ID" value="EDP15387.1"/>
    <property type="molecule type" value="Genomic_DNA"/>
</dbReference>
<dbReference type="eggNOG" id="COG0582">
    <property type="taxonomic scope" value="Bacteria"/>
</dbReference>
<dbReference type="Pfam" id="PF00589">
    <property type="entry name" value="Phage_integrase"/>
    <property type="match status" value="1"/>
</dbReference>
<comment type="function">
    <text evidence="1">Site-specific tyrosine recombinase, which acts by catalyzing the cutting and rejoining of the recombining DNA molecules.</text>
</comment>
<evidence type="ECO:0000259" key="7">
    <source>
        <dbReference type="PROSITE" id="PS51898"/>
    </source>
</evidence>
<dbReference type="InterPro" id="IPR044068">
    <property type="entry name" value="CB"/>
</dbReference>
<dbReference type="Gene3D" id="1.10.443.10">
    <property type="entry name" value="Intergrase catalytic core"/>
    <property type="match status" value="1"/>
</dbReference>
<dbReference type="PANTHER" id="PTHR30349:SF41">
    <property type="entry name" value="INTEGRASE_RECOMBINASE PROTEIN MJ0367-RELATED"/>
    <property type="match status" value="1"/>
</dbReference>
<dbReference type="InterPro" id="IPR010998">
    <property type="entry name" value="Integrase_recombinase_N"/>
</dbReference>
<keyword evidence="4 6" id="KW-0238">DNA-binding</keyword>
<reference evidence="9 10" key="2">
    <citation type="submission" date="2007-09" db="EMBL/GenBank/DDBJ databases">
        <title>Draft genome sequence of Clostridium bolteae (ATCC BAA-613).</title>
        <authorList>
            <person name="Sudarsanam P."/>
            <person name="Ley R."/>
            <person name="Guruge J."/>
            <person name="Turnbaugh P.J."/>
            <person name="Mahowald M."/>
            <person name="Liep D."/>
            <person name="Gordon J."/>
        </authorList>
    </citation>
    <scope>NUCLEOTIDE SEQUENCE [LARGE SCALE GENOMIC DNA]</scope>
    <source>
        <strain evidence="10">ATCC BAA-613 / DSM 15670 / CCUG 46953 / JCM 12243 / WAL 16351</strain>
    </source>
</reference>
<evidence type="ECO:0000256" key="5">
    <source>
        <dbReference type="ARBA" id="ARBA00023172"/>
    </source>
</evidence>
<proteinExistence type="inferred from homology"/>
<evidence type="ECO:0000256" key="1">
    <source>
        <dbReference type="ARBA" id="ARBA00003283"/>
    </source>
</evidence>
<dbReference type="GO" id="GO:0006310">
    <property type="term" value="P:DNA recombination"/>
    <property type="evidence" value="ECO:0007669"/>
    <property type="project" value="UniProtKB-KW"/>
</dbReference>
<organism evidence="9 10">
    <name type="scientific">Enterocloster bolteae (strain ATCC BAA-613 / DSM 15670 / CCUG 46953 / JCM 12243 / WAL 16351)</name>
    <name type="common">Clostridium bolteae</name>
    <dbReference type="NCBI Taxonomy" id="411902"/>
    <lineage>
        <taxon>Bacteria</taxon>
        <taxon>Bacillati</taxon>
        <taxon>Bacillota</taxon>
        <taxon>Clostridia</taxon>
        <taxon>Lachnospirales</taxon>
        <taxon>Lachnospiraceae</taxon>
        <taxon>Enterocloster</taxon>
    </lineage>
</organism>
<dbReference type="Pfam" id="PF14659">
    <property type="entry name" value="Phage_int_SAM_3"/>
    <property type="match status" value="1"/>
</dbReference>
<comment type="caution">
    <text evidence="9">The sequence shown here is derived from an EMBL/GenBank/DDBJ whole genome shotgun (WGS) entry which is preliminary data.</text>
</comment>
<evidence type="ECO:0000256" key="4">
    <source>
        <dbReference type="ARBA" id="ARBA00023125"/>
    </source>
</evidence>
<dbReference type="SUPFAM" id="SSF56349">
    <property type="entry name" value="DNA breaking-rejoining enzymes"/>
    <property type="match status" value="1"/>
</dbReference>
<dbReference type="PROSITE" id="PS51898">
    <property type="entry name" value="TYR_RECOMBINASE"/>
    <property type="match status" value="1"/>
</dbReference>
<dbReference type="PaxDb" id="411902-CLOBOL_04308"/>
<evidence type="ECO:0000256" key="3">
    <source>
        <dbReference type="ARBA" id="ARBA00022908"/>
    </source>
</evidence>
<name>A8RVK9_ENTBW</name>
<reference evidence="9 10" key="1">
    <citation type="submission" date="2007-08" db="EMBL/GenBank/DDBJ databases">
        <authorList>
            <person name="Fulton L."/>
            <person name="Clifton S."/>
            <person name="Fulton B."/>
            <person name="Xu J."/>
            <person name="Minx P."/>
            <person name="Pepin K.H."/>
            <person name="Johnson M."/>
            <person name="Thiruvilangam P."/>
            <person name="Bhonagiri V."/>
            <person name="Nash W.E."/>
            <person name="Mardis E.R."/>
            <person name="Wilson R.K."/>
        </authorList>
    </citation>
    <scope>NUCLEOTIDE SEQUENCE [LARGE SCALE GENOMIC DNA]</scope>
    <source>
        <strain evidence="10">ATCC BAA-613 / DSM 15670 / CCUG 46953 / JCM 12243 / WAL 16351</strain>
    </source>
</reference>
<dbReference type="CDD" id="cd01189">
    <property type="entry name" value="INT_ICEBs1_C_like"/>
    <property type="match status" value="1"/>
</dbReference>
<evidence type="ECO:0000256" key="6">
    <source>
        <dbReference type="PROSITE-ProRule" id="PRU01248"/>
    </source>
</evidence>
<dbReference type="AlphaFoldDB" id="A8RVK9"/>
<dbReference type="HOGENOM" id="CLU_027562_17_1_9"/>
<dbReference type="InterPro" id="IPR002104">
    <property type="entry name" value="Integrase_catalytic"/>
</dbReference>
<dbReference type="InterPro" id="IPR050090">
    <property type="entry name" value="Tyrosine_recombinase_XerCD"/>
</dbReference>
<sequence length="333" mass="38284">MEMHIFVLHVIIIVEVVNMTNNTQFKTLLNTWLNQKKPMITPSTHASFTLIAENHLIPHFGKRKIGSITEPDIQSYISYLYESGRLDKSGGLTVKTIRDVILVLRLAMEYAYKERAIPLLNWDLIEYPKELGIKKVVSLSKDQEQALIQCIYMNLNRKTAGILIALFTGVRIGELCGLQMKDISLTDKTISINKTVQRIYDKKKGESYLHIGPPKTKTSARTIPVPSLLMNIIKKFYTENPNHYFLTGKTKPTEPRTYRQFFSRFLKRNGLQKVKFHEIRHTFAVRAIEIPEFDVKSLSEILGHKNVSFTLNVYGSANLQQKVKCMNLLNDLL</sequence>
<dbReference type="Gene3D" id="1.10.150.130">
    <property type="match status" value="1"/>
</dbReference>
<feature type="domain" description="Core-binding (CB)" evidence="8">
    <location>
        <begin position="23"/>
        <end position="112"/>
    </location>
</feature>
<evidence type="ECO:0008006" key="11">
    <source>
        <dbReference type="Google" id="ProtNLM"/>
    </source>
</evidence>
<dbReference type="InterPro" id="IPR011010">
    <property type="entry name" value="DNA_brk_join_enz"/>
</dbReference>
<evidence type="ECO:0000256" key="2">
    <source>
        <dbReference type="ARBA" id="ARBA00008857"/>
    </source>
</evidence>
<evidence type="ECO:0000313" key="10">
    <source>
        <dbReference type="Proteomes" id="UP000005396"/>
    </source>
</evidence>
<dbReference type="InterPro" id="IPR004107">
    <property type="entry name" value="Integrase_SAM-like_N"/>
</dbReference>
<keyword evidence="3" id="KW-0229">DNA integration</keyword>
<comment type="similarity">
    <text evidence="2">Belongs to the 'phage' integrase family.</text>
</comment>
<dbReference type="GO" id="GO:0015074">
    <property type="term" value="P:DNA integration"/>
    <property type="evidence" value="ECO:0007669"/>
    <property type="project" value="UniProtKB-KW"/>
</dbReference>